<keyword evidence="3" id="KW-1133">Transmembrane helix</keyword>
<evidence type="ECO:0000313" key="4">
    <source>
        <dbReference type="EMBL" id="EPS57647.1"/>
    </source>
</evidence>
<dbReference type="PANTHER" id="PTHR37206">
    <property type="entry name" value="TRANSMEMBRANE PROTEIN"/>
    <property type="match status" value="1"/>
</dbReference>
<evidence type="ECO:0000256" key="3">
    <source>
        <dbReference type="SAM" id="Phobius"/>
    </source>
</evidence>
<dbReference type="EMBL" id="AUSU01009995">
    <property type="protein sequence ID" value="EPS57647.1"/>
    <property type="molecule type" value="Genomic_DNA"/>
</dbReference>
<organism evidence="4 5">
    <name type="scientific">Genlisea aurea</name>
    <dbReference type="NCBI Taxonomy" id="192259"/>
    <lineage>
        <taxon>Eukaryota</taxon>
        <taxon>Viridiplantae</taxon>
        <taxon>Streptophyta</taxon>
        <taxon>Embryophyta</taxon>
        <taxon>Tracheophyta</taxon>
        <taxon>Spermatophyta</taxon>
        <taxon>Magnoliopsida</taxon>
        <taxon>eudicotyledons</taxon>
        <taxon>Gunneridae</taxon>
        <taxon>Pentapetalae</taxon>
        <taxon>asterids</taxon>
        <taxon>lamiids</taxon>
        <taxon>Lamiales</taxon>
        <taxon>Lentibulariaceae</taxon>
        <taxon>Genlisea</taxon>
    </lineage>
</organism>
<feature type="region of interest" description="Disordered" evidence="2">
    <location>
        <begin position="75"/>
        <end position="96"/>
    </location>
</feature>
<sequence length="212" mass="23647">MVLAVDTGSAVAGNNEIAEPLRQSPLRVHQVFGSDLASSASIIFPPIEHENLLVHEDSHGTEAIIGEGERSWFSDTVSHSDSDSNSASSTFPASDSSADRLSLRSQKELIPVVRASRWTEILQAGMAALLRLVRTSFSSSRGIFVTYRSATITASVIAFLYLRRRQRWRAERRSFEKLTGIIDQREERINQLFDQMSRLNQALLALQRSGMR</sequence>
<evidence type="ECO:0000256" key="1">
    <source>
        <dbReference type="SAM" id="Coils"/>
    </source>
</evidence>
<feature type="coiled-coil region" evidence="1">
    <location>
        <begin position="182"/>
        <end position="209"/>
    </location>
</feature>
<feature type="compositionally biased region" description="Low complexity" evidence="2">
    <location>
        <begin position="83"/>
        <end position="96"/>
    </location>
</feature>
<dbReference type="AlphaFoldDB" id="S8DE42"/>
<evidence type="ECO:0000256" key="2">
    <source>
        <dbReference type="SAM" id="MobiDB-lite"/>
    </source>
</evidence>
<comment type="caution">
    <text evidence="4">The sequence shown here is derived from an EMBL/GenBank/DDBJ whole genome shotgun (WGS) entry which is preliminary data.</text>
</comment>
<dbReference type="PANTHER" id="PTHR37206:SF1">
    <property type="entry name" value="TRANSMEMBRANE PROTEIN"/>
    <property type="match status" value="1"/>
</dbReference>
<gene>
    <name evidence="4" type="ORF">M569_17170</name>
</gene>
<accession>S8DE42</accession>
<protein>
    <submittedName>
        <fullName evidence="4">Uncharacterized protein</fullName>
    </submittedName>
</protein>
<evidence type="ECO:0000313" key="5">
    <source>
        <dbReference type="Proteomes" id="UP000015453"/>
    </source>
</evidence>
<dbReference type="Proteomes" id="UP000015453">
    <property type="component" value="Unassembled WGS sequence"/>
</dbReference>
<keyword evidence="1" id="KW-0175">Coiled coil</keyword>
<reference evidence="4 5" key="1">
    <citation type="journal article" date="2013" name="BMC Genomics">
        <title>The miniature genome of a carnivorous plant Genlisea aurea contains a low number of genes and short non-coding sequences.</title>
        <authorList>
            <person name="Leushkin E.V."/>
            <person name="Sutormin R.A."/>
            <person name="Nabieva E.R."/>
            <person name="Penin A.A."/>
            <person name="Kondrashov A.S."/>
            <person name="Logacheva M.D."/>
        </authorList>
    </citation>
    <scope>NUCLEOTIDE SEQUENCE [LARGE SCALE GENOMIC DNA]</scope>
</reference>
<keyword evidence="5" id="KW-1185">Reference proteome</keyword>
<dbReference type="OrthoDB" id="1087988at2759"/>
<name>S8DE42_9LAMI</name>
<feature type="transmembrane region" description="Helical" evidence="3">
    <location>
        <begin position="144"/>
        <end position="162"/>
    </location>
</feature>
<proteinExistence type="predicted"/>
<keyword evidence="3" id="KW-0812">Transmembrane</keyword>
<keyword evidence="3" id="KW-0472">Membrane</keyword>